<dbReference type="Pfam" id="PF13242">
    <property type="entry name" value="Hydrolase_like"/>
    <property type="match status" value="1"/>
</dbReference>
<dbReference type="GO" id="GO:0005737">
    <property type="term" value="C:cytoplasm"/>
    <property type="evidence" value="ECO:0007669"/>
    <property type="project" value="TreeGrafter"/>
</dbReference>
<dbReference type="PANTHER" id="PTHR19288">
    <property type="entry name" value="4-NITROPHENYLPHOSPHATASE-RELATED"/>
    <property type="match status" value="1"/>
</dbReference>
<keyword evidence="7" id="KW-1185">Reference proteome</keyword>
<organism evidence="6 7">
    <name type="scientific">Actinopolyspora saharensis</name>
    <dbReference type="NCBI Taxonomy" id="995062"/>
    <lineage>
        <taxon>Bacteria</taxon>
        <taxon>Bacillati</taxon>
        <taxon>Actinomycetota</taxon>
        <taxon>Actinomycetes</taxon>
        <taxon>Actinopolysporales</taxon>
        <taxon>Actinopolysporaceae</taxon>
        <taxon>Actinopolyspora</taxon>
    </lineage>
</organism>
<dbReference type="NCBIfam" id="TIGR01460">
    <property type="entry name" value="HAD-SF-IIA"/>
    <property type="match status" value="1"/>
</dbReference>
<evidence type="ECO:0000256" key="1">
    <source>
        <dbReference type="ARBA" id="ARBA00001946"/>
    </source>
</evidence>
<proteinExistence type="predicted"/>
<dbReference type="InterPro" id="IPR023214">
    <property type="entry name" value="HAD_sf"/>
</dbReference>
<dbReference type="FunFam" id="3.40.50.1000:FF:000016">
    <property type="entry name" value="HAD family hydrolase"/>
    <property type="match status" value="1"/>
</dbReference>
<dbReference type="GO" id="GO:0016791">
    <property type="term" value="F:phosphatase activity"/>
    <property type="evidence" value="ECO:0007669"/>
    <property type="project" value="TreeGrafter"/>
</dbReference>
<dbReference type="CDD" id="cd07530">
    <property type="entry name" value="HAD_Pase_UmpH-like"/>
    <property type="match status" value="1"/>
</dbReference>
<dbReference type="PANTHER" id="PTHR19288:SF46">
    <property type="entry name" value="HALOACID DEHALOGENASE-LIKE HYDROLASE DOMAIN-CONTAINING PROTEIN 2"/>
    <property type="match status" value="1"/>
</dbReference>
<evidence type="ECO:0000256" key="2">
    <source>
        <dbReference type="ARBA" id="ARBA00022723"/>
    </source>
</evidence>
<keyword evidence="2" id="KW-0479">Metal-binding</keyword>
<accession>A0A1H0YJG8</accession>
<protein>
    <submittedName>
        <fullName evidence="6">NagD protein</fullName>
    </submittedName>
</protein>
<name>A0A1H0YJG8_9ACTN</name>
<gene>
    <name evidence="6" type="ORF">SAMN04489718_0493</name>
</gene>
<dbReference type="Proteomes" id="UP000199301">
    <property type="component" value="Unassembled WGS sequence"/>
</dbReference>
<dbReference type="GO" id="GO:0046872">
    <property type="term" value="F:metal ion binding"/>
    <property type="evidence" value="ECO:0007669"/>
    <property type="project" value="UniProtKB-KW"/>
</dbReference>
<sequence length="270" mass="28929">MDHAGVTDTAPWTYLMDLNGVLMSDEQHVVPGAQAFLSALRLHEIPFLVFTNDSARTPRDLRARLNDCGLDVPESSIWTSAMATAKFLSKQRPGGSAYTVGETGLTTALADAGYVLTDHDPDYVVIGETRSYSFASITTAIRLIEGGARFLATNPDEKGPGAEGSRPATGAVTALIERATGRPPYYVGKPNPLMLRSALRALGAHAAHTIVLGDRMDTDVRSGMEAGMHTVLVLSGLSDENTAAQHPYQPDRVINSVTELTEHVDAPFRP</sequence>
<dbReference type="InterPro" id="IPR036412">
    <property type="entry name" value="HAD-like_sf"/>
</dbReference>
<keyword evidence="5" id="KW-0119">Carbohydrate metabolism</keyword>
<keyword evidence="4" id="KW-0460">Magnesium</keyword>
<evidence type="ECO:0000256" key="4">
    <source>
        <dbReference type="ARBA" id="ARBA00022842"/>
    </source>
</evidence>
<reference evidence="7" key="1">
    <citation type="submission" date="2016-10" db="EMBL/GenBank/DDBJ databases">
        <authorList>
            <person name="Varghese N."/>
            <person name="Submissions S."/>
        </authorList>
    </citation>
    <scope>NUCLEOTIDE SEQUENCE [LARGE SCALE GENOMIC DNA]</scope>
    <source>
        <strain evidence="7">DSM 45459</strain>
    </source>
</reference>
<dbReference type="Gene3D" id="3.40.50.1000">
    <property type="entry name" value="HAD superfamily/HAD-like"/>
    <property type="match status" value="2"/>
</dbReference>
<comment type="cofactor">
    <cofactor evidence="1">
        <name>Mg(2+)</name>
        <dbReference type="ChEBI" id="CHEBI:18420"/>
    </cofactor>
</comment>
<evidence type="ECO:0000256" key="3">
    <source>
        <dbReference type="ARBA" id="ARBA00022801"/>
    </source>
</evidence>
<dbReference type="InterPro" id="IPR006357">
    <property type="entry name" value="HAD-SF_hydro_IIA"/>
</dbReference>
<evidence type="ECO:0000313" key="7">
    <source>
        <dbReference type="Proteomes" id="UP000199301"/>
    </source>
</evidence>
<dbReference type="STRING" id="995062.SAMN04489718_0493"/>
<dbReference type="Pfam" id="PF13344">
    <property type="entry name" value="Hydrolase_6"/>
    <property type="match status" value="1"/>
</dbReference>
<evidence type="ECO:0000313" key="6">
    <source>
        <dbReference type="EMBL" id="SDQ15180.1"/>
    </source>
</evidence>
<dbReference type="AlphaFoldDB" id="A0A1H0YJG8"/>
<evidence type="ECO:0000256" key="5">
    <source>
        <dbReference type="ARBA" id="ARBA00023277"/>
    </source>
</evidence>
<dbReference type="SUPFAM" id="SSF56784">
    <property type="entry name" value="HAD-like"/>
    <property type="match status" value="1"/>
</dbReference>
<keyword evidence="3" id="KW-0378">Hydrolase</keyword>
<dbReference type="EMBL" id="FNKO01000001">
    <property type="protein sequence ID" value="SDQ15180.1"/>
    <property type="molecule type" value="Genomic_DNA"/>
</dbReference>